<dbReference type="InterPro" id="IPR001534">
    <property type="entry name" value="Transthyretin-like"/>
</dbReference>
<dbReference type="GO" id="GO:0005576">
    <property type="term" value="C:extracellular region"/>
    <property type="evidence" value="ECO:0007669"/>
    <property type="project" value="UniProtKB-SubCell"/>
</dbReference>
<keyword evidence="6" id="KW-1185">Reference proteome</keyword>
<evidence type="ECO:0000256" key="3">
    <source>
        <dbReference type="ARBA" id="ARBA00022525"/>
    </source>
</evidence>
<evidence type="ECO:0000313" key="6">
    <source>
        <dbReference type="Proteomes" id="UP000276991"/>
    </source>
</evidence>
<dbReference type="PANTHER" id="PTHR21700">
    <property type="entry name" value="TRANSTHYRETIN-LIKE FAMILY PROTEIN-RELATED"/>
    <property type="match status" value="1"/>
</dbReference>
<protein>
    <recommendedName>
        <fullName evidence="7">Transthyretin-like protein 5</fullName>
    </recommendedName>
</protein>
<dbReference type="EMBL" id="UPTC01001294">
    <property type="protein sequence ID" value="VBB31582.1"/>
    <property type="molecule type" value="Genomic_DNA"/>
</dbReference>
<dbReference type="AlphaFoldDB" id="A0A498SH66"/>
<reference evidence="5 6" key="1">
    <citation type="submission" date="2018-08" db="EMBL/GenBank/DDBJ databases">
        <authorList>
            <person name="Laetsch R D."/>
            <person name="Stevens L."/>
            <person name="Kumar S."/>
            <person name="Blaxter L. M."/>
        </authorList>
    </citation>
    <scope>NUCLEOTIDE SEQUENCE [LARGE SCALE GENOMIC DNA]</scope>
</reference>
<comment type="similarity">
    <text evidence="2">Belongs to the nematode transthyretin-like family.</text>
</comment>
<dbReference type="Pfam" id="PF01060">
    <property type="entry name" value="TTR-52"/>
    <property type="match status" value="1"/>
</dbReference>
<comment type="subcellular location">
    <subcellularLocation>
        <location evidence="1">Secreted</location>
    </subcellularLocation>
</comment>
<keyword evidence="4" id="KW-0732">Signal</keyword>
<evidence type="ECO:0000313" key="5">
    <source>
        <dbReference type="EMBL" id="VBB31582.1"/>
    </source>
</evidence>
<evidence type="ECO:0000256" key="4">
    <source>
        <dbReference type="ARBA" id="ARBA00022729"/>
    </source>
</evidence>
<proteinExistence type="inferred from homology"/>
<name>A0A498SH66_ACAVI</name>
<dbReference type="OrthoDB" id="5849824at2759"/>
<evidence type="ECO:0000256" key="1">
    <source>
        <dbReference type="ARBA" id="ARBA00004613"/>
    </source>
</evidence>
<accession>A0A498SH66</accession>
<dbReference type="Gene3D" id="2.60.40.3330">
    <property type="match status" value="1"/>
</dbReference>
<dbReference type="GO" id="GO:0009986">
    <property type="term" value="C:cell surface"/>
    <property type="evidence" value="ECO:0007669"/>
    <property type="project" value="InterPro"/>
</dbReference>
<evidence type="ECO:0008006" key="7">
    <source>
        <dbReference type="Google" id="ProtNLM"/>
    </source>
</evidence>
<evidence type="ECO:0000256" key="2">
    <source>
        <dbReference type="ARBA" id="ARBA00010112"/>
    </source>
</evidence>
<gene>
    <name evidence="5" type="ORF">NAV_LOCUS6373</name>
</gene>
<organism evidence="5 6">
    <name type="scientific">Acanthocheilonema viteae</name>
    <name type="common">Filarial nematode worm</name>
    <name type="synonym">Dipetalonema viteae</name>
    <dbReference type="NCBI Taxonomy" id="6277"/>
    <lineage>
        <taxon>Eukaryota</taxon>
        <taxon>Metazoa</taxon>
        <taxon>Ecdysozoa</taxon>
        <taxon>Nematoda</taxon>
        <taxon>Chromadorea</taxon>
        <taxon>Rhabditida</taxon>
        <taxon>Spirurina</taxon>
        <taxon>Spiruromorpha</taxon>
        <taxon>Filarioidea</taxon>
        <taxon>Onchocercidae</taxon>
        <taxon>Acanthocheilonema</taxon>
    </lineage>
</organism>
<dbReference type="InterPro" id="IPR038479">
    <property type="entry name" value="Transthyretin-like_sf"/>
</dbReference>
<dbReference type="Proteomes" id="UP000276991">
    <property type="component" value="Unassembled WGS sequence"/>
</dbReference>
<sequence length="145" mass="16061">MFRLLVLLTAGFSIVFCAVGGLIGRMQSTRASGTLMCNGRPASGVLIKLYDDDRGFDTDDFMGETKTDSRGNFDISGHLREMSRIDPKINIYHDCNDEFKPCQRKVSITIPDTYITAGKTPRKSYNAGTLELAGKFPGETRDCIH</sequence>
<keyword evidence="3" id="KW-0964">Secreted</keyword>
<dbReference type="PANTHER" id="PTHR21700:SF3">
    <property type="entry name" value="TRANSTHYRETIN-LIKE PROTEIN 5"/>
    <property type="match status" value="1"/>
</dbReference>